<feature type="transmembrane region" description="Helical" evidence="10">
    <location>
        <begin position="33"/>
        <end position="53"/>
    </location>
</feature>
<evidence type="ECO:0000313" key="12">
    <source>
        <dbReference type="Proteomes" id="UP001211689"/>
    </source>
</evidence>
<evidence type="ECO:0000256" key="7">
    <source>
        <dbReference type="ARBA" id="ARBA00022927"/>
    </source>
</evidence>
<dbReference type="Gene3D" id="3.30.1360.100">
    <property type="entry name" value="General secretion pathway protein M, EpsM"/>
    <property type="match status" value="1"/>
</dbReference>
<evidence type="ECO:0000256" key="6">
    <source>
        <dbReference type="ARBA" id="ARBA00022692"/>
    </source>
</evidence>
<reference evidence="11 12" key="1">
    <citation type="submission" date="2022-07" db="EMBL/GenBank/DDBJ databases">
        <title>Genome Analysis of Selected Gammaproteobacteria from Nigerian Food snails.</title>
        <authorList>
            <person name="Okafor A.C."/>
        </authorList>
    </citation>
    <scope>NUCLEOTIDE SEQUENCE [LARGE SCALE GENOMIC DNA]</scope>
    <source>
        <strain evidence="11 12">Awg 2</strain>
    </source>
</reference>
<evidence type="ECO:0000256" key="8">
    <source>
        <dbReference type="ARBA" id="ARBA00022989"/>
    </source>
</evidence>
<keyword evidence="8 10" id="KW-1133">Transmembrane helix</keyword>
<evidence type="ECO:0000256" key="9">
    <source>
        <dbReference type="ARBA" id="ARBA00023136"/>
    </source>
</evidence>
<name>A0ABT4Y8I9_METRE</name>
<dbReference type="EMBL" id="JANEWF010000024">
    <property type="protein sequence ID" value="MDA8485194.1"/>
    <property type="molecule type" value="Genomic_DNA"/>
</dbReference>
<comment type="subcellular location">
    <subcellularLocation>
        <location evidence="1">Cell inner membrane</location>
        <topology evidence="1">Single-pass membrane protein</topology>
    </subcellularLocation>
</comment>
<evidence type="ECO:0000256" key="2">
    <source>
        <dbReference type="ARBA" id="ARBA00010637"/>
    </source>
</evidence>
<organism evidence="11 12">
    <name type="scientific">Metapseudomonas resinovorans</name>
    <name type="common">Pseudomonas resinovorans</name>
    <dbReference type="NCBI Taxonomy" id="53412"/>
    <lineage>
        <taxon>Bacteria</taxon>
        <taxon>Pseudomonadati</taxon>
        <taxon>Pseudomonadota</taxon>
        <taxon>Gammaproteobacteria</taxon>
        <taxon>Pseudomonadales</taxon>
        <taxon>Pseudomonadaceae</taxon>
        <taxon>Metapseudomonas</taxon>
    </lineage>
</organism>
<keyword evidence="6 10" id="KW-0812">Transmembrane</keyword>
<comment type="caution">
    <text evidence="11">The sequence shown here is derived from an EMBL/GenBank/DDBJ whole genome shotgun (WGS) entry which is preliminary data.</text>
</comment>
<dbReference type="InterPro" id="IPR023229">
    <property type="entry name" value="T2SS_M_periplasmic_sf"/>
</dbReference>
<evidence type="ECO:0000256" key="3">
    <source>
        <dbReference type="ARBA" id="ARBA00022448"/>
    </source>
</evidence>
<evidence type="ECO:0000313" key="11">
    <source>
        <dbReference type="EMBL" id="MDA8485194.1"/>
    </source>
</evidence>
<sequence>MKMLDAIKAPLQTQWQASSLAARWRAMPARDRTALLGLGIFLGLVLLYLLLWLPAERRLASAREYFESQRSLHAYLQQRAPEARSVQSQPESQVDPERLQGLVTATAAEQGLGVERIDSDAPGAVQVNLQPAAFPSLLRWFGVLEGQGVRIDEAGLDRNEDGRVTARVSLKVGS</sequence>
<dbReference type="Proteomes" id="UP001211689">
    <property type="component" value="Unassembled WGS sequence"/>
</dbReference>
<evidence type="ECO:0000256" key="10">
    <source>
        <dbReference type="SAM" id="Phobius"/>
    </source>
</evidence>
<evidence type="ECO:0000256" key="1">
    <source>
        <dbReference type="ARBA" id="ARBA00004377"/>
    </source>
</evidence>
<keyword evidence="7" id="KW-0653">Protein transport</keyword>
<keyword evidence="4" id="KW-1003">Cell membrane</keyword>
<accession>A0ABT4Y8I9</accession>
<dbReference type="Pfam" id="PF04612">
    <property type="entry name" value="T2SSM"/>
    <property type="match status" value="1"/>
</dbReference>
<comment type="similarity">
    <text evidence="2">Belongs to the GSP M family.</text>
</comment>
<keyword evidence="9 10" id="KW-0472">Membrane</keyword>
<protein>
    <submittedName>
        <fullName evidence="11">Type II secretion system protein M</fullName>
    </submittedName>
</protein>
<proteinExistence type="inferred from homology"/>
<dbReference type="SUPFAM" id="SSF103054">
    <property type="entry name" value="General secretion pathway protein M, EpsM"/>
    <property type="match status" value="1"/>
</dbReference>
<keyword evidence="3" id="KW-0813">Transport</keyword>
<keyword evidence="5" id="KW-0997">Cell inner membrane</keyword>
<evidence type="ECO:0000256" key="4">
    <source>
        <dbReference type="ARBA" id="ARBA00022475"/>
    </source>
</evidence>
<dbReference type="InterPro" id="IPR007690">
    <property type="entry name" value="T2SS_GspM"/>
</dbReference>
<keyword evidence="12" id="KW-1185">Reference proteome</keyword>
<evidence type="ECO:0000256" key="5">
    <source>
        <dbReference type="ARBA" id="ARBA00022519"/>
    </source>
</evidence>
<gene>
    <name evidence="11" type="ORF">NNO07_19170</name>
</gene>